<evidence type="ECO:0000256" key="1">
    <source>
        <dbReference type="SAM" id="Coils"/>
    </source>
</evidence>
<dbReference type="eggNOG" id="ENOG5032TRG">
    <property type="taxonomic scope" value="Bacteria"/>
</dbReference>
<evidence type="ECO:0000313" key="2">
    <source>
        <dbReference type="EMBL" id="KGX92604.1"/>
    </source>
</evidence>
<protein>
    <recommendedName>
        <fullName evidence="4">DUF1878 domain-containing protein</fullName>
    </recommendedName>
</protein>
<reference evidence="2 3" key="1">
    <citation type="submission" date="2013-08" db="EMBL/GenBank/DDBJ databases">
        <authorList>
            <person name="Huang J."/>
            <person name="Wang G."/>
        </authorList>
    </citation>
    <scope>NUCLEOTIDE SEQUENCE [LARGE SCALE GENOMIC DNA]</scope>
    <source>
        <strain evidence="2 3">JSM 076056</strain>
    </source>
</reference>
<feature type="coiled-coil region" evidence="1">
    <location>
        <begin position="40"/>
        <end position="67"/>
    </location>
</feature>
<dbReference type="Gene3D" id="1.10.3750.10">
    <property type="entry name" value="YhaI-like"/>
    <property type="match status" value="1"/>
</dbReference>
<accession>A0A0A5GKV6</accession>
<dbReference type="Pfam" id="PF08963">
    <property type="entry name" value="DUF1878"/>
    <property type="match status" value="1"/>
</dbReference>
<evidence type="ECO:0008006" key="4">
    <source>
        <dbReference type="Google" id="ProtNLM"/>
    </source>
</evidence>
<keyword evidence="1" id="KW-0175">Coiled coil</keyword>
<dbReference type="STRING" id="1385510.GCA_000425205_01887"/>
<keyword evidence="3" id="KW-1185">Reference proteome</keyword>
<dbReference type="SUPFAM" id="SSF109915">
    <property type="entry name" value="Hypothetical protein YhaI"/>
    <property type="match status" value="1"/>
</dbReference>
<organism evidence="2 3">
    <name type="scientific">Pontibacillus halophilus JSM 076056 = DSM 19796</name>
    <dbReference type="NCBI Taxonomy" id="1385510"/>
    <lineage>
        <taxon>Bacteria</taxon>
        <taxon>Bacillati</taxon>
        <taxon>Bacillota</taxon>
        <taxon>Bacilli</taxon>
        <taxon>Bacillales</taxon>
        <taxon>Bacillaceae</taxon>
        <taxon>Pontibacillus</taxon>
    </lineage>
</organism>
<evidence type="ECO:0000313" key="3">
    <source>
        <dbReference type="Proteomes" id="UP000030528"/>
    </source>
</evidence>
<dbReference type="AlphaFoldDB" id="A0A0A5GKV6"/>
<sequence>MVADGEQKGKEVEQLDFYIRLLVSMEQFEQYPFTRMIIQNGLNEEEYQELLRLLERLNAELVNLKHDGMMDFTKLLIHFAGMLNVKLHPDEVMDALISQQMYVDLMKTFKHIKAQKLF</sequence>
<comment type="caution">
    <text evidence="2">The sequence shown here is derived from an EMBL/GenBank/DDBJ whole genome shotgun (WGS) entry which is preliminary data.</text>
</comment>
<dbReference type="Proteomes" id="UP000030528">
    <property type="component" value="Unassembled WGS sequence"/>
</dbReference>
<dbReference type="InterPro" id="IPR015058">
    <property type="entry name" value="DUF1878"/>
</dbReference>
<name>A0A0A5GKV6_9BACI</name>
<dbReference type="EMBL" id="AVPE01000005">
    <property type="protein sequence ID" value="KGX92604.1"/>
    <property type="molecule type" value="Genomic_DNA"/>
</dbReference>
<dbReference type="InterPro" id="IPR035945">
    <property type="entry name" value="YhaI-like_sf"/>
</dbReference>
<gene>
    <name evidence="2" type="ORF">N781_14835</name>
</gene>
<proteinExistence type="predicted"/>